<dbReference type="AlphaFoldDB" id="A0AAW2URA8"/>
<protein>
    <submittedName>
        <fullName evidence="1">Uncharacterized protein</fullName>
    </submittedName>
</protein>
<comment type="caution">
    <text evidence="1">The sequence shown here is derived from an EMBL/GenBank/DDBJ whole genome shotgun (WGS) entry which is preliminary data.</text>
</comment>
<accession>A0AAW2URA8</accession>
<sequence>MTGVRQFAVSSSTITASINGDSPSLISEGPYNLVLDVMGALLKALQSCEPLRGHLLLGRLRGSLSCSCRRRRYMGTLFCFFFRDVHIRGSGYT</sequence>
<reference evidence="1" key="2">
    <citation type="journal article" date="2024" name="Plant">
        <title>Genomic evolution and insights into agronomic trait innovations of Sesamum species.</title>
        <authorList>
            <person name="Miao H."/>
            <person name="Wang L."/>
            <person name="Qu L."/>
            <person name="Liu H."/>
            <person name="Sun Y."/>
            <person name="Le M."/>
            <person name="Wang Q."/>
            <person name="Wei S."/>
            <person name="Zheng Y."/>
            <person name="Lin W."/>
            <person name="Duan Y."/>
            <person name="Cao H."/>
            <person name="Xiong S."/>
            <person name="Wang X."/>
            <person name="Wei L."/>
            <person name="Li C."/>
            <person name="Ma Q."/>
            <person name="Ju M."/>
            <person name="Zhao R."/>
            <person name="Li G."/>
            <person name="Mu C."/>
            <person name="Tian Q."/>
            <person name="Mei H."/>
            <person name="Zhang T."/>
            <person name="Gao T."/>
            <person name="Zhang H."/>
        </authorList>
    </citation>
    <scope>NUCLEOTIDE SEQUENCE</scope>
    <source>
        <strain evidence="1">G02</strain>
    </source>
</reference>
<evidence type="ECO:0000313" key="1">
    <source>
        <dbReference type="EMBL" id="KAL0419073.1"/>
    </source>
</evidence>
<gene>
    <name evidence="1" type="ORF">Sradi_1320800</name>
</gene>
<name>A0AAW2URA8_SESRA</name>
<organism evidence="1">
    <name type="scientific">Sesamum radiatum</name>
    <name type="common">Black benniseed</name>
    <dbReference type="NCBI Taxonomy" id="300843"/>
    <lineage>
        <taxon>Eukaryota</taxon>
        <taxon>Viridiplantae</taxon>
        <taxon>Streptophyta</taxon>
        <taxon>Embryophyta</taxon>
        <taxon>Tracheophyta</taxon>
        <taxon>Spermatophyta</taxon>
        <taxon>Magnoliopsida</taxon>
        <taxon>eudicotyledons</taxon>
        <taxon>Gunneridae</taxon>
        <taxon>Pentapetalae</taxon>
        <taxon>asterids</taxon>
        <taxon>lamiids</taxon>
        <taxon>Lamiales</taxon>
        <taxon>Pedaliaceae</taxon>
        <taxon>Sesamum</taxon>
    </lineage>
</organism>
<dbReference type="EMBL" id="JACGWJ010000005">
    <property type="protein sequence ID" value="KAL0419073.1"/>
    <property type="molecule type" value="Genomic_DNA"/>
</dbReference>
<feature type="non-terminal residue" evidence="1">
    <location>
        <position position="93"/>
    </location>
</feature>
<reference evidence="1" key="1">
    <citation type="submission" date="2020-06" db="EMBL/GenBank/DDBJ databases">
        <authorList>
            <person name="Li T."/>
            <person name="Hu X."/>
            <person name="Zhang T."/>
            <person name="Song X."/>
            <person name="Zhang H."/>
            <person name="Dai N."/>
            <person name="Sheng W."/>
            <person name="Hou X."/>
            <person name="Wei L."/>
        </authorList>
    </citation>
    <scope>NUCLEOTIDE SEQUENCE</scope>
    <source>
        <strain evidence="1">G02</strain>
        <tissue evidence="1">Leaf</tissue>
    </source>
</reference>
<proteinExistence type="predicted"/>